<evidence type="ECO:0000256" key="1">
    <source>
        <dbReference type="ARBA" id="ARBA00004162"/>
    </source>
</evidence>
<evidence type="ECO:0000256" key="13">
    <source>
        <dbReference type="ARBA" id="ARBA00022777"/>
    </source>
</evidence>
<dbReference type="InterPro" id="IPR013210">
    <property type="entry name" value="LRR_N_plant-typ"/>
</dbReference>
<dbReference type="GO" id="GO:0005524">
    <property type="term" value="F:ATP binding"/>
    <property type="evidence" value="ECO:0007669"/>
    <property type="project" value="UniProtKB-UniRule"/>
</dbReference>
<evidence type="ECO:0000256" key="16">
    <source>
        <dbReference type="ARBA" id="ARBA00023136"/>
    </source>
</evidence>
<comment type="catalytic activity">
    <reaction evidence="19">
        <text>L-threonyl-[protein] + ATP = O-phospho-L-threonyl-[protein] + ADP + H(+)</text>
        <dbReference type="Rhea" id="RHEA:46608"/>
        <dbReference type="Rhea" id="RHEA-COMP:11060"/>
        <dbReference type="Rhea" id="RHEA-COMP:11605"/>
        <dbReference type="ChEBI" id="CHEBI:15378"/>
        <dbReference type="ChEBI" id="CHEBI:30013"/>
        <dbReference type="ChEBI" id="CHEBI:30616"/>
        <dbReference type="ChEBI" id="CHEBI:61977"/>
        <dbReference type="ChEBI" id="CHEBI:456216"/>
        <dbReference type="EC" id="2.7.11.1"/>
    </reaction>
</comment>
<evidence type="ECO:0000256" key="11">
    <source>
        <dbReference type="ARBA" id="ARBA00022737"/>
    </source>
</evidence>
<dbReference type="Pfam" id="PF08263">
    <property type="entry name" value="LRRNT_2"/>
    <property type="match status" value="1"/>
</dbReference>
<evidence type="ECO:0000256" key="7">
    <source>
        <dbReference type="ARBA" id="ARBA00022614"/>
    </source>
</evidence>
<keyword evidence="10" id="KW-0732">Signal</keyword>
<sequence>MIGHAANTRLAAGHVANTQLAAEHGNNRVLAVGNVANRVLAAGHTTTHMLVGGNAASHLLAGKNTASRVRRVANRQGGDGSQTRQPPPIEIYRLTHCVHSARHVTNRILMDLHPLTRSIQSPALSFRDKCCTLTLFSSPLQTDLISLSMHLLLLLLFLCFLAGGNSTTGDEEIRALLELRESLFADNNVTFRSWRAGQSSCSFYGIKCDSAGFVAEVDLTRAGVSGVVSFASLCRLPHLSVLSLGSNSLSGTISLDLRNCTRLVRLDLAGNALAGEVPDLAALSQLQVLNLSRNHLGGALPLASLANLTALRALGLSGNAFDPGPFPEVVTTLPNLEWLSLYASKILGAIPPSIGNMTELVDLELFSNYLTGEIPSEITRLSKVKTLELYNNSLSGRFPAGFGNLSRLAYFDASRNQLEGDLSELRRLDNLVSLQLYMNEFSGEVPPEFGEFRYLTNLSLYMNRLSGPLPHNLGSWAAFYFIDVSTNFLTGRIPPDMCKGSTMMALLMLENNFTGEIPASYANCSSLVRFRVSNNSLSGVVPAGLWSLPKLNILDLASNTFEGSISADIGHAKSLYQLFLNKNKFSGELPTEIGEATSIVNMDLSYNQFSGMIPLNIGDLKNLQSINFGYNAFSSKIPDSVGSCASLNSINLTVNNLTGPIPVTLGELTRLNSLDLSNNQLSGEIPASLATLKLSALDLSNNRLAGAIPAALSISAYNGSFNENPGLCVGGRGTTNSLSSVRRCSTVKMRYSEEFRNTVTSFLAVVAVILVCVGLYIVLWNWKRRADGSGIVSTIKKDLSWDLKSFRVLAFDEQEILDAIKPENVIGKGGSGEVYRVELANGEVVAVKHIMHDPLRDTKERSSASLIGGSGRGKRFSAAREFEAEVATLSTVRHTNVVKLYCSITSEESSLLVYEYLRNGSLWDRLHMAAPSPWKTVELGWTERLEIALGAARGLEYLHHGWDRPILHRDIKSSNILLDDRFKPCIADFGLSKVLHSGGDASSTHVIAGTHGYIAPEYAYTWKVNEKSDVYSFAVVLMELVTGRRPVEEEFEESKDIVKWVSKRVGSKAGVMSLVDGRIPEWAKSEAVKVLRVAVMCTAAIPAMRPSMRTVVQMLEEAGKSRALEAGNCRRKEASQKLKM</sequence>
<keyword evidence="4" id="KW-1003">Cell membrane</keyword>
<keyword evidence="16 22" id="KW-0472">Membrane</keyword>
<dbReference type="InterPro" id="IPR000719">
    <property type="entry name" value="Prot_kinase_dom"/>
</dbReference>
<evidence type="ECO:0000313" key="24">
    <source>
        <dbReference type="EMBL" id="KAG6534176.1"/>
    </source>
</evidence>
<evidence type="ECO:0000256" key="20">
    <source>
        <dbReference type="ARBA" id="ARBA00048679"/>
    </source>
</evidence>
<evidence type="ECO:0000256" key="4">
    <source>
        <dbReference type="ARBA" id="ARBA00022475"/>
    </source>
</evidence>
<keyword evidence="8" id="KW-0808">Transferase</keyword>
<feature type="domain" description="Protein kinase" evidence="23">
    <location>
        <begin position="820"/>
        <end position="1124"/>
    </location>
</feature>
<keyword evidence="25" id="KW-1185">Reference proteome</keyword>
<evidence type="ECO:0000256" key="8">
    <source>
        <dbReference type="ARBA" id="ARBA00022679"/>
    </source>
</evidence>
<dbReference type="CDD" id="cd14066">
    <property type="entry name" value="STKc_IRAK"/>
    <property type="match status" value="1"/>
</dbReference>
<dbReference type="GO" id="GO:0033612">
    <property type="term" value="F:receptor serine/threonine kinase binding"/>
    <property type="evidence" value="ECO:0007669"/>
    <property type="project" value="TreeGrafter"/>
</dbReference>
<dbReference type="FunFam" id="3.80.10.10:FF:000400">
    <property type="entry name" value="Nuclear pore complex protein NUP107"/>
    <property type="match status" value="1"/>
</dbReference>
<keyword evidence="5" id="KW-0723">Serine/threonine-protein kinase</keyword>
<evidence type="ECO:0000256" key="3">
    <source>
        <dbReference type="ARBA" id="ARBA00012513"/>
    </source>
</evidence>
<gene>
    <name evidence="24" type="ORF">ZIOFF_008061</name>
</gene>
<dbReference type="InterPro" id="IPR011009">
    <property type="entry name" value="Kinase-like_dom_sf"/>
</dbReference>
<evidence type="ECO:0000256" key="22">
    <source>
        <dbReference type="SAM" id="Phobius"/>
    </source>
</evidence>
<dbReference type="SUPFAM" id="SSF52058">
    <property type="entry name" value="L domain-like"/>
    <property type="match status" value="2"/>
</dbReference>
<keyword evidence="14 21" id="KW-0067">ATP-binding</keyword>
<dbReference type="PANTHER" id="PTHR48056:SF41">
    <property type="entry name" value="RECEPTOR-LIKE PROTEIN KINASE HAIKU2"/>
    <property type="match status" value="1"/>
</dbReference>
<evidence type="ECO:0000256" key="10">
    <source>
        <dbReference type="ARBA" id="ARBA00022729"/>
    </source>
</evidence>
<evidence type="ECO:0000256" key="9">
    <source>
        <dbReference type="ARBA" id="ARBA00022692"/>
    </source>
</evidence>
<comment type="similarity">
    <text evidence="2">Belongs to the protein kinase superfamily. Ser/Thr protein kinase family.</text>
</comment>
<keyword evidence="9 22" id="KW-0812">Transmembrane</keyword>
<dbReference type="EC" id="2.7.11.1" evidence="3"/>
<dbReference type="Proteomes" id="UP000734854">
    <property type="component" value="Unassembled WGS sequence"/>
</dbReference>
<evidence type="ECO:0000313" key="25">
    <source>
        <dbReference type="Proteomes" id="UP000734854"/>
    </source>
</evidence>
<dbReference type="FunFam" id="3.80.10.10:FF:000453">
    <property type="entry name" value="Leucine-rich receptor-like protein kinase family protein"/>
    <property type="match status" value="1"/>
</dbReference>
<dbReference type="GO" id="GO:0009791">
    <property type="term" value="P:post-embryonic development"/>
    <property type="evidence" value="ECO:0007669"/>
    <property type="project" value="UniProtKB-ARBA"/>
</dbReference>
<dbReference type="FunFam" id="1.10.510.10:FF:000417">
    <property type="entry name" value="Leucine-rich repeat receptor-like protein kinase"/>
    <property type="match status" value="1"/>
</dbReference>
<dbReference type="EMBL" id="JACMSC010000002">
    <property type="protein sequence ID" value="KAG6534176.1"/>
    <property type="molecule type" value="Genomic_DNA"/>
</dbReference>
<comment type="subcellular location">
    <subcellularLocation>
        <location evidence="1">Cell membrane</location>
        <topology evidence="1">Single-pass membrane protein</topology>
    </subcellularLocation>
</comment>
<feature type="transmembrane region" description="Helical" evidence="22">
    <location>
        <begin position="759"/>
        <end position="779"/>
    </location>
</feature>
<dbReference type="FunFam" id="3.80.10.10:FF:000233">
    <property type="entry name" value="Leucine-rich repeat receptor-like protein kinase TDR"/>
    <property type="match status" value="1"/>
</dbReference>
<evidence type="ECO:0000256" key="18">
    <source>
        <dbReference type="ARBA" id="ARBA00023180"/>
    </source>
</evidence>
<keyword evidence="7" id="KW-0433">Leucine-rich repeat</keyword>
<dbReference type="InterPro" id="IPR008271">
    <property type="entry name" value="Ser/Thr_kinase_AS"/>
</dbReference>
<dbReference type="GO" id="GO:0004674">
    <property type="term" value="F:protein serine/threonine kinase activity"/>
    <property type="evidence" value="ECO:0007669"/>
    <property type="project" value="UniProtKB-KW"/>
</dbReference>
<feature type="binding site" evidence="21">
    <location>
        <position position="848"/>
    </location>
    <ligand>
        <name>ATP</name>
        <dbReference type="ChEBI" id="CHEBI:30616"/>
    </ligand>
</feature>
<evidence type="ECO:0000256" key="21">
    <source>
        <dbReference type="PROSITE-ProRule" id="PRU10141"/>
    </source>
</evidence>
<dbReference type="Gene3D" id="3.80.10.10">
    <property type="entry name" value="Ribonuclease Inhibitor"/>
    <property type="match status" value="5"/>
</dbReference>
<keyword evidence="13" id="KW-0418">Kinase</keyword>
<keyword evidence="18" id="KW-0325">Glycoprotein</keyword>
<keyword evidence="6" id="KW-0597">Phosphoprotein</keyword>
<evidence type="ECO:0000259" key="23">
    <source>
        <dbReference type="PROSITE" id="PS50011"/>
    </source>
</evidence>
<dbReference type="Pfam" id="PF00069">
    <property type="entry name" value="Pkinase"/>
    <property type="match status" value="1"/>
</dbReference>
<evidence type="ECO:0000256" key="12">
    <source>
        <dbReference type="ARBA" id="ARBA00022741"/>
    </source>
</evidence>
<dbReference type="GO" id="GO:0051707">
    <property type="term" value="P:response to other organism"/>
    <property type="evidence" value="ECO:0007669"/>
    <property type="project" value="UniProtKB-ARBA"/>
</dbReference>
<dbReference type="InterPro" id="IPR050647">
    <property type="entry name" value="Plant_LRR-RLKs"/>
</dbReference>
<dbReference type="SUPFAM" id="SSF56112">
    <property type="entry name" value="Protein kinase-like (PK-like)"/>
    <property type="match status" value="1"/>
</dbReference>
<evidence type="ECO:0000256" key="17">
    <source>
        <dbReference type="ARBA" id="ARBA00023170"/>
    </source>
</evidence>
<keyword evidence="17" id="KW-0675">Receptor</keyword>
<dbReference type="Pfam" id="PF00560">
    <property type="entry name" value="LRR_1"/>
    <property type="match status" value="2"/>
</dbReference>
<dbReference type="Gene3D" id="3.30.200.20">
    <property type="entry name" value="Phosphorylase Kinase, domain 1"/>
    <property type="match status" value="1"/>
</dbReference>
<comment type="caution">
    <text evidence="24">The sequence shown here is derived from an EMBL/GenBank/DDBJ whole genome shotgun (WGS) entry which is preliminary data.</text>
</comment>
<dbReference type="PROSITE" id="PS00107">
    <property type="entry name" value="PROTEIN_KINASE_ATP"/>
    <property type="match status" value="1"/>
</dbReference>
<dbReference type="Gene3D" id="1.10.510.10">
    <property type="entry name" value="Transferase(Phosphotransferase) domain 1"/>
    <property type="match status" value="1"/>
</dbReference>
<keyword evidence="15 22" id="KW-1133">Transmembrane helix</keyword>
<evidence type="ECO:0000256" key="5">
    <source>
        <dbReference type="ARBA" id="ARBA00022527"/>
    </source>
</evidence>
<dbReference type="PROSITE" id="PS51450">
    <property type="entry name" value="LRR"/>
    <property type="match status" value="1"/>
</dbReference>
<dbReference type="SMART" id="SM00220">
    <property type="entry name" value="S_TKc"/>
    <property type="match status" value="1"/>
</dbReference>
<protein>
    <recommendedName>
        <fullName evidence="3">non-specific serine/threonine protein kinase</fullName>
        <ecNumber evidence="3">2.7.11.1</ecNumber>
    </recommendedName>
</protein>
<dbReference type="SMART" id="SM00369">
    <property type="entry name" value="LRR_TYP"/>
    <property type="match status" value="6"/>
</dbReference>
<dbReference type="PROSITE" id="PS00108">
    <property type="entry name" value="PROTEIN_KINASE_ST"/>
    <property type="match status" value="1"/>
</dbReference>
<keyword evidence="11" id="KW-0677">Repeat</keyword>
<dbReference type="InterPro" id="IPR017441">
    <property type="entry name" value="Protein_kinase_ATP_BS"/>
</dbReference>
<reference evidence="24 25" key="1">
    <citation type="submission" date="2020-08" db="EMBL/GenBank/DDBJ databases">
        <title>Plant Genome Project.</title>
        <authorList>
            <person name="Zhang R.-G."/>
        </authorList>
    </citation>
    <scope>NUCLEOTIDE SEQUENCE [LARGE SCALE GENOMIC DNA]</scope>
    <source>
        <tissue evidence="24">Rhizome</tissue>
    </source>
</reference>
<keyword evidence="12 21" id="KW-0547">Nucleotide-binding</keyword>
<dbReference type="InterPro" id="IPR003591">
    <property type="entry name" value="Leu-rich_rpt_typical-subtyp"/>
</dbReference>
<dbReference type="PROSITE" id="PS50011">
    <property type="entry name" value="PROTEIN_KINASE_DOM"/>
    <property type="match status" value="1"/>
</dbReference>
<evidence type="ECO:0000256" key="19">
    <source>
        <dbReference type="ARBA" id="ARBA00047899"/>
    </source>
</evidence>
<evidence type="ECO:0000256" key="14">
    <source>
        <dbReference type="ARBA" id="ARBA00022840"/>
    </source>
</evidence>
<dbReference type="InterPro" id="IPR032675">
    <property type="entry name" value="LRR_dom_sf"/>
</dbReference>
<accession>A0A8J5M4W2</accession>
<comment type="catalytic activity">
    <reaction evidence="20">
        <text>L-seryl-[protein] + ATP = O-phospho-L-seryl-[protein] + ADP + H(+)</text>
        <dbReference type="Rhea" id="RHEA:17989"/>
        <dbReference type="Rhea" id="RHEA-COMP:9863"/>
        <dbReference type="Rhea" id="RHEA-COMP:11604"/>
        <dbReference type="ChEBI" id="CHEBI:15378"/>
        <dbReference type="ChEBI" id="CHEBI:29999"/>
        <dbReference type="ChEBI" id="CHEBI:30616"/>
        <dbReference type="ChEBI" id="CHEBI:83421"/>
        <dbReference type="ChEBI" id="CHEBI:456216"/>
        <dbReference type="EC" id="2.7.11.1"/>
    </reaction>
</comment>
<dbReference type="PANTHER" id="PTHR48056">
    <property type="entry name" value="LRR RECEPTOR-LIKE SERINE/THREONINE-PROTEIN KINASE-RELATED"/>
    <property type="match status" value="1"/>
</dbReference>
<evidence type="ECO:0000256" key="15">
    <source>
        <dbReference type="ARBA" id="ARBA00022989"/>
    </source>
</evidence>
<proteinExistence type="inferred from homology"/>
<organism evidence="24 25">
    <name type="scientific">Zingiber officinale</name>
    <name type="common">Ginger</name>
    <name type="synonym">Amomum zingiber</name>
    <dbReference type="NCBI Taxonomy" id="94328"/>
    <lineage>
        <taxon>Eukaryota</taxon>
        <taxon>Viridiplantae</taxon>
        <taxon>Streptophyta</taxon>
        <taxon>Embryophyta</taxon>
        <taxon>Tracheophyta</taxon>
        <taxon>Spermatophyta</taxon>
        <taxon>Magnoliopsida</taxon>
        <taxon>Liliopsida</taxon>
        <taxon>Zingiberales</taxon>
        <taxon>Zingiberaceae</taxon>
        <taxon>Zingiber</taxon>
    </lineage>
</organism>
<name>A0A8J5M4W2_ZINOF</name>
<evidence type="ECO:0000256" key="2">
    <source>
        <dbReference type="ARBA" id="ARBA00008684"/>
    </source>
</evidence>
<dbReference type="AlphaFoldDB" id="A0A8J5M4W2"/>
<dbReference type="GO" id="GO:0005886">
    <property type="term" value="C:plasma membrane"/>
    <property type="evidence" value="ECO:0007669"/>
    <property type="project" value="UniProtKB-SubCell"/>
</dbReference>
<dbReference type="GO" id="GO:0006952">
    <property type="term" value="P:defense response"/>
    <property type="evidence" value="ECO:0007669"/>
    <property type="project" value="UniProtKB-ARBA"/>
</dbReference>
<evidence type="ECO:0000256" key="6">
    <source>
        <dbReference type="ARBA" id="ARBA00022553"/>
    </source>
</evidence>
<dbReference type="InterPro" id="IPR001611">
    <property type="entry name" value="Leu-rich_rpt"/>
</dbReference>